<evidence type="ECO:0000313" key="1">
    <source>
        <dbReference type="EMBL" id="QZO01996.1"/>
    </source>
</evidence>
<dbReference type="EMBL" id="CP081869">
    <property type="protein sequence ID" value="QZO01996.1"/>
    <property type="molecule type" value="Genomic_DNA"/>
</dbReference>
<dbReference type="RefSeq" id="WP_261405371.1">
    <property type="nucleotide sequence ID" value="NZ_CP081869.1"/>
</dbReference>
<dbReference type="Proteomes" id="UP000825701">
    <property type="component" value="Chromosome"/>
</dbReference>
<gene>
    <name evidence="1" type="ORF">K6K41_12270</name>
</gene>
<evidence type="ECO:0000313" key="2">
    <source>
        <dbReference type="Proteomes" id="UP000825701"/>
    </source>
</evidence>
<keyword evidence="2" id="KW-1185">Reference proteome</keyword>
<organism evidence="1 2">
    <name type="scientific">Chenggangzhangella methanolivorans</name>
    <dbReference type="NCBI Taxonomy" id="1437009"/>
    <lineage>
        <taxon>Bacteria</taxon>
        <taxon>Pseudomonadati</taxon>
        <taxon>Pseudomonadota</taxon>
        <taxon>Alphaproteobacteria</taxon>
        <taxon>Hyphomicrobiales</taxon>
        <taxon>Methylopilaceae</taxon>
        <taxon>Chenggangzhangella</taxon>
    </lineage>
</organism>
<accession>A0A9E6UP77</accession>
<dbReference type="KEGG" id="cmet:K6K41_12270"/>
<proteinExistence type="predicted"/>
<reference evidence="1" key="1">
    <citation type="submission" date="2021-08" db="EMBL/GenBank/DDBJ databases">
        <authorList>
            <person name="Zhang H."/>
            <person name="Xu M."/>
            <person name="Yu Z."/>
            <person name="Yang L."/>
            <person name="Cai Y."/>
        </authorList>
    </citation>
    <scope>NUCLEOTIDE SEQUENCE</scope>
    <source>
        <strain evidence="1">CHL1</strain>
    </source>
</reference>
<dbReference type="AlphaFoldDB" id="A0A9E6UP77"/>
<name>A0A9E6UP77_9HYPH</name>
<protein>
    <submittedName>
        <fullName evidence="1">Uncharacterized protein</fullName>
    </submittedName>
</protein>
<sequence>MLLGLAMESIHNPRAKELRTRLSRGASEKTAPDIMATGFRLLLELDEYLEDLLSEIREKAKHAPSQSPARTELGALYDLVDPAISGEATAALFEERFGRFYRSRYRASDRKTSTITLLRWCDQTMSSEELLATAPSKFAARKMLPLQELRVGRGVVVSAYDRAAVEALVAGMRDAKAMTLLITESGMPRGVFTSLIERGVIRPASALVERMLGPGRVSESDWRTWLASVEARMQSPQGSTAIRFSAAVKLLGGGIVGWNRTLGLIEDGSVPIITLNRETTRLGLRWMLCRRRLGAQLPKKEGGSGPSLTAVLASHGIRASKALELARLNIVQTSESATIPPVAILEQQELRRFKENYVTAAALSAELGLALKIIPKWLAEAGVEMIGNGRPVIYKREDVEAVIRAWVKKYRGIGAAITPLSIAQLQYLNVPVDMTLPYAERLLDQLPPQKATQLKILIEILKGRNFNSLYEELGYRLFSCSVSRLEREAYNFTFRAERLPRVSLTPHNVTRLRSRFKDTSLKKTTTSVSVNPN</sequence>